<feature type="domain" description="Pleiotropic ABC efflux transporter N-terminal" evidence="1">
    <location>
        <begin position="60"/>
        <end position="109"/>
    </location>
</feature>
<evidence type="ECO:0000313" key="2">
    <source>
        <dbReference type="EnsemblPlants" id="EMT09708"/>
    </source>
</evidence>
<dbReference type="Pfam" id="PF14510">
    <property type="entry name" value="ABC_trans_N"/>
    <property type="match status" value="1"/>
</dbReference>
<dbReference type="InterPro" id="IPR029481">
    <property type="entry name" value="ABC_trans_N"/>
</dbReference>
<dbReference type="PANTHER" id="PTHR48040">
    <property type="entry name" value="PLEIOTROPIC DRUG RESISTANCE PROTEIN 1-LIKE ISOFORM X1"/>
    <property type="match status" value="1"/>
</dbReference>
<dbReference type="ExpressionAtlas" id="M8C3I5">
    <property type="expression patterns" value="baseline"/>
</dbReference>
<accession>M8C3I5</accession>
<sequence length="118" mass="13208">MEGETATLMARRGSIYGKDGEEEKLPTYDAGGGNRHAAAEEVDARGGRELMERVFKAVDDDGERFLRRLRDRLDRVGMELPQIEVRYEHLSVEADVHVGKRALPTLINAAINTLEKIS</sequence>
<protein>
    <recommendedName>
        <fullName evidence="1">Pleiotropic ABC efflux transporter N-terminal domain-containing protein</fullName>
    </recommendedName>
</protein>
<organism evidence="2">
    <name type="scientific">Aegilops tauschii</name>
    <name type="common">Tausch's goatgrass</name>
    <name type="synonym">Aegilops squarrosa</name>
    <dbReference type="NCBI Taxonomy" id="37682"/>
    <lineage>
        <taxon>Eukaryota</taxon>
        <taxon>Viridiplantae</taxon>
        <taxon>Streptophyta</taxon>
        <taxon>Embryophyta</taxon>
        <taxon>Tracheophyta</taxon>
        <taxon>Spermatophyta</taxon>
        <taxon>Magnoliopsida</taxon>
        <taxon>Liliopsida</taxon>
        <taxon>Poales</taxon>
        <taxon>Poaceae</taxon>
        <taxon>BOP clade</taxon>
        <taxon>Pooideae</taxon>
        <taxon>Triticodae</taxon>
        <taxon>Triticeae</taxon>
        <taxon>Triticinae</taxon>
        <taxon>Aegilops</taxon>
    </lineage>
</organism>
<evidence type="ECO:0000259" key="1">
    <source>
        <dbReference type="Pfam" id="PF14510"/>
    </source>
</evidence>
<dbReference type="EnsemblPlants" id="EMT09708">
    <property type="protein sequence ID" value="EMT09708"/>
    <property type="gene ID" value="F775_12588"/>
</dbReference>
<proteinExistence type="predicted"/>
<reference evidence="2" key="1">
    <citation type="submission" date="2015-06" db="UniProtKB">
        <authorList>
            <consortium name="EnsemblPlants"/>
        </authorList>
    </citation>
    <scope>IDENTIFICATION</scope>
</reference>
<dbReference type="AlphaFoldDB" id="M8C3I5"/>
<name>M8C3I5_AEGTA</name>
<dbReference type="PANTHER" id="PTHR48040:SF55">
    <property type="entry name" value="OS02G0318500 PROTEIN"/>
    <property type="match status" value="1"/>
</dbReference>